<evidence type="ECO:0000256" key="5">
    <source>
        <dbReference type="ARBA" id="ARBA00023136"/>
    </source>
</evidence>
<feature type="transmembrane region" description="Helical" evidence="6">
    <location>
        <begin position="207"/>
        <end position="231"/>
    </location>
</feature>
<dbReference type="Proteomes" id="UP000004038">
    <property type="component" value="Unassembled WGS sequence"/>
</dbReference>
<feature type="transmembrane region" description="Helical" evidence="6">
    <location>
        <begin position="113"/>
        <end position="140"/>
    </location>
</feature>
<protein>
    <submittedName>
        <fullName evidence="7">Ribose ABC transporter permease</fullName>
    </submittedName>
</protein>
<evidence type="ECO:0000313" key="8">
    <source>
        <dbReference type="Proteomes" id="UP000004038"/>
    </source>
</evidence>
<evidence type="ECO:0000256" key="1">
    <source>
        <dbReference type="ARBA" id="ARBA00004651"/>
    </source>
</evidence>
<dbReference type="PATRIC" id="fig|1107881.3.peg.5368"/>
<organism evidence="7 8">
    <name type="scientific">Sinorhizobium meliloti CCNWSX0020</name>
    <dbReference type="NCBI Taxonomy" id="1107881"/>
    <lineage>
        <taxon>Bacteria</taxon>
        <taxon>Pseudomonadati</taxon>
        <taxon>Pseudomonadota</taxon>
        <taxon>Alphaproteobacteria</taxon>
        <taxon>Hyphomicrobiales</taxon>
        <taxon>Rhizobiaceae</taxon>
        <taxon>Sinorhizobium/Ensifer group</taxon>
        <taxon>Sinorhizobium</taxon>
    </lineage>
</organism>
<reference evidence="7 8" key="1">
    <citation type="journal article" date="2012" name="J. Bacteriol.">
        <title>Draft Genome Sequence of Sinorhizobium meliloti CCNWSX0020, a Nitrogen-Fixing Symbiont with Copper Tolerance Capability Isolated from Lead-Zinc Mine Tailings.</title>
        <authorList>
            <person name="Li Z."/>
            <person name="Ma Z."/>
            <person name="Hao X."/>
            <person name="Wei G."/>
        </authorList>
    </citation>
    <scope>NUCLEOTIDE SEQUENCE [LARGE SCALE GENOMIC DNA]</scope>
    <source>
        <strain evidence="7 8">CCNWSX0020</strain>
    </source>
</reference>
<feature type="transmembrane region" description="Helical" evidence="6">
    <location>
        <begin position="25"/>
        <end position="47"/>
    </location>
</feature>
<keyword evidence="2" id="KW-1003">Cell membrane</keyword>
<evidence type="ECO:0000256" key="4">
    <source>
        <dbReference type="ARBA" id="ARBA00022989"/>
    </source>
</evidence>
<keyword evidence="5 6" id="KW-0472">Membrane</keyword>
<dbReference type="GO" id="GO:0005886">
    <property type="term" value="C:plasma membrane"/>
    <property type="evidence" value="ECO:0007669"/>
    <property type="project" value="UniProtKB-SubCell"/>
</dbReference>
<feature type="transmembrane region" description="Helical" evidence="6">
    <location>
        <begin position="86"/>
        <end position="107"/>
    </location>
</feature>
<feature type="transmembrane region" description="Helical" evidence="6">
    <location>
        <begin position="340"/>
        <end position="360"/>
    </location>
</feature>
<dbReference type="InterPro" id="IPR001851">
    <property type="entry name" value="ABC_transp_permease"/>
</dbReference>
<evidence type="ECO:0000256" key="6">
    <source>
        <dbReference type="SAM" id="Phobius"/>
    </source>
</evidence>
<proteinExistence type="predicted"/>
<sequence length="368" mass="39174">MNTQGTTRMAAPEPRHLPQHRNFKISYGLLQTLGVLLVLVIIMQLVNERFLSPVNIGNLLGQMTVALIVAAGMTIVMIAGEFDLGVGSMVGLSSALAAWLMTRWIPLEPNEQAAWWTVLVGLGVPLMVGPAVGLISALIVTKAKIPSFIVTLGTLMIVRSLTLVVTQGQPIPDVPPLLRALGQGRWIKLPLPFDIAAALSSGSISDLIVWLPIQNTVWIAVLVYAAAWFLLERTAFGRKIYAVGANPKVAMLSGIRVDRVKIICFAIVGFSTSLAGLISVMRLGAASPNSGEGLEFEVIAAVVIGGTSLAGGQGRVLRTVIGVIIIALTRNFLNLAQIDLFWQGCATGGIIIAAVLLEALQRRMSVLH</sequence>
<keyword evidence="3 6" id="KW-0812">Transmembrane</keyword>
<evidence type="ECO:0000313" key="7">
    <source>
        <dbReference type="EMBL" id="EHK74923.1"/>
    </source>
</evidence>
<keyword evidence="4 6" id="KW-1133">Transmembrane helix</keyword>
<feature type="transmembrane region" description="Helical" evidence="6">
    <location>
        <begin position="59"/>
        <end position="79"/>
    </location>
</feature>
<evidence type="ECO:0000256" key="2">
    <source>
        <dbReference type="ARBA" id="ARBA00022475"/>
    </source>
</evidence>
<feature type="transmembrane region" description="Helical" evidence="6">
    <location>
        <begin position="262"/>
        <end position="281"/>
    </location>
</feature>
<dbReference type="GO" id="GO:0022857">
    <property type="term" value="F:transmembrane transporter activity"/>
    <property type="evidence" value="ECO:0007669"/>
    <property type="project" value="InterPro"/>
</dbReference>
<dbReference type="Pfam" id="PF02653">
    <property type="entry name" value="BPD_transp_2"/>
    <property type="match status" value="1"/>
</dbReference>
<dbReference type="CDD" id="cd06579">
    <property type="entry name" value="TM_PBP1_transp_AraH_like"/>
    <property type="match status" value="1"/>
</dbReference>
<dbReference type="EMBL" id="AGVV01000073">
    <property type="protein sequence ID" value="EHK74923.1"/>
    <property type="molecule type" value="Genomic_DNA"/>
</dbReference>
<gene>
    <name evidence="7" type="ORF">SM0020_26496</name>
</gene>
<feature type="transmembrane region" description="Helical" evidence="6">
    <location>
        <begin position="147"/>
        <end position="166"/>
    </location>
</feature>
<comment type="subcellular location">
    <subcellularLocation>
        <location evidence="1">Cell membrane</location>
        <topology evidence="1">Multi-pass membrane protein</topology>
    </subcellularLocation>
</comment>
<dbReference type="AlphaFoldDB" id="H0G721"/>
<dbReference type="RefSeq" id="WP_003534009.1">
    <property type="nucleotide sequence ID" value="NZ_AGVV01000073.1"/>
</dbReference>
<accession>H0G721</accession>
<dbReference type="PANTHER" id="PTHR32196">
    <property type="entry name" value="ABC TRANSPORTER PERMEASE PROTEIN YPHD-RELATED-RELATED"/>
    <property type="match status" value="1"/>
</dbReference>
<evidence type="ECO:0000256" key="3">
    <source>
        <dbReference type="ARBA" id="ARBA00022692"/>
    </source>
</evidence>
<name>H0G721_RHIML</name>